<evidence type="ECO:0000256" key="8">
    <source>
        <dbReference type="SAM" id="Phobius"/>
    </source>
</evidence>
<keyword evidence="4" id="KW-1003">Cell membrane</keyword>
<protein>
    <submittedName>
        <fullName evidence="10">ABC transporter permease</fullName>
    </submittedName>
</protein>
<dbReference type="PANTHER" id="PTHR30294:SF38">
    <property type="entry name" value="TRANSPORT PERMEASE PROTEIN"/>
    <property type="match status" value="1"/>
</dbReference>
<keyword evidence="6 8" id="KW-1133">Transmembrane helix</keyword>
<dbReference type="EMBL" id="RBZM01000001">
    <property type="protein sequence ID" value="RKP58067.1"/>
    <property type="molecule type" value="Genomic_DNA"/>
</dbReference>
<keyword evidence="3" id="KW-0813">Transport</keyword>
<dbReference type="RefSeq" id="WP_120973821.1">
    <property type="nucleotide sequence ID" value="NZ_RBZM01000001.1"/>
</dbReference>
<organism evidence="10 11">
    <name type="scientific">Cohnella endophytica</name>
    <dbReference type="NCBI Taxonomy" id="2419778"/>
    <lineage>
        <taxon>Bacteria</taxon>
        <taxon>Bacillati</taxon>
        <taxon>Bacillota</taxon>
        <taxon>Bacilli</taxon>
        <taxon>Bacillales</taxon>
        <taxon>Paenibacillaceae</taxon>
        <taxon>Cohnella</taxon>
    </lineage>
</organism>
<evidence type="ECO:0000259" key="9">
    <source>
        <dbReference type="PROSITE" id="PS51012"/>
    </source>
</evidence>
<evidence type="ECO:0000256" key="4">
    <source>
        <dbReference type="ARBA" id="ARBA00022475"/>
    </source>
</evidence>
<dbReference type="AlphaFoldDB" id="A0A494Y5W4"/>
<dbReference type="InterPro" id="IPR047817">
    <property type="entry name" value="ABC2_TM_bact-type"/>
</dbReference>
<dbReference type="Proteomes" id="UP000282076">
    <property type="component" value="Unassembled WGS sequence"/>
</dbReference>
<evidence type="ECO:0000256" key="3">
    <source>
        <dbReference type="ARBA" id="ARBA00022448"/>
    </source>
</evidence>
<feature type="transmembrane region" description="Helical" evidence="8">
    <location>
        <begin position="323"/>
        <end position="345"/>
    </location>
</feature>
<evidence type="ECO:0000256" key="1">
    <source>
        <dbReference type="ARBA" id="ARBA00004651"/>
    </source>
</evidence>
<dbReference type="InterPro" id="IPR013525">
    <property type="entry name" value="ABC2_TM"/>
</dbReference>
<accession>A0A494Y5W4</accession>
<sequence>MRINALIQRICLQMIRDKRTLALLFVAPLLILSLMYVMFNGSGDAVKPKLGAVNVPAPVSQALAHADIEVIPYHDMDKETIVSDKLDGALISKDGHWSLLLENVDPTAAKAMQMKVGQIMAGLLLQNGQQGSMDLSQASSLPVEYVYGNADSTFFDVLSPILIGFFVFFFVFLISGIGLLRERTTGTLERLMSTPIRRGEVITGYLTGYGLFAVIQTVIVVLFAVNVLDISLVGSIWNVLVINLLLALVALSLGILLSTFASSEFQMVQFIPVVVVPQVFFSGIFALDGMAEWLQTIARIMPLYYAADALKGVMYKGYGFGDIIGDLLVLVLFVFVFIGLNVIALKKYRKPSASK</sequence>
<evidence type="ECO:0000256" key="7">
    <source>
        <dbReference type="ARBA" id="ARBA00023136"/>
    </source>
</evidence>
<feature type="domain" description="ABC transmembrane type-2" evidence="9">
    <location>
        <begin position="109"/>
        <end position="348"/>
    </location>
</feature>
<evidence type="ECO:0000256" key="6">
    <source>
        <dbReference type="ARBA" id="ARBA00022989"/>
    </source>
</evidence>
<dbReference type="Pfam" id="PF12698">
    <property type="entry name" value="ABC2_membrane_3"/>
    <property type="match status" value="1"/>
</dbReference>
<dbReference type="InterPro" id="IPR051449">
    <property type="entry name" value="ABC-2_transporter_component"/>
</dbReference>
<feature type="transmembrane region" description="Helical" evidence="8">
    <location>
        <begin position="270"/>
        <end position="287"/>
    </location>
</feature>
<feature type="transmembrane region" description="Helical" evidence="8">
    <location>
        <begin position="201"/>
        <end position="224"/>
    </location>
</feature>
<keyword evidence="11" id="KW-1185">Reference proteome</keyword>
<dbReference type="OrthoDB" id="9776218at2"/>
<dbReference type="GO" id="GO:0140359">
    <property type="term" value="F:ABC-type transporter activity"/>
    <property type="evidence" value="ECO:0007669"/>
    <property type="project" value="InterPro"/>
</dbReference>
<comment type="caution">
    <text evidence="10">The sequence shown here is derived from an EMBL/GenBank/DDBJ whole genome shotgun (WGS) entry which is preliminary data.</text>
</comment>
<feature type="transmembrane region" description="Helical" evidence="8">
    <location>
        <begin position="236"/>
        <end position="258"/>
    </location>
</feature>
<feature type="transmembrane region" description="Helical" evidence="8">
    <location>
        <begin position="21"/>
        <end position="39"/>
    </location>
</feature>
<dbReference type="PANTHER" id="PTHR30294">
    <property type="entry name" value="MEMBRANE COMPONENT OF ABC TRANSPORTER YHHJ-RELATED"/>
    <property type="match status" value="1"/>
</dbReference>
<name>A0A494Y5W4_9BACL</name>
<evidence type="ECO:0000313" key="10">
    <source>
        <dbReference type="EMBL" id="RKP58067.1"/>
    </source>
</evidence>
<feature type="transmembrane region" description="Helical" evidence="8">
    <location>
        <begin position="157"/>
        <end position="180"/>
    </location>
</feature>
<evidence type="ECO:0000313" key="11">
    <source>
        <dbReference type="Proteomes" id="UP000282076"/>
    </source>
</evidence>
<reference evidence="10 11" key="1">
    <citation type="submission" date="2018-10" db="EMBL/GenBank/DDBJ databases">
        <title>Cohnella sp. M2MS4P-1, whole genome shotgun sequence.</title>
        <authorList>
            <person name="Tuo L."/>
        </authorList>
    </citation>
    <scope>NUCLEOTIDE SEQUENCE [LARGE SCALE GENOMIC DNA]</scope>
    <source>
        <strain evidence="10 11">M2MS4P-1</strain>
    </source>
</reference>
<gene>
    <name evidence="10" type="ORF">D7Z26_00750</name>
</gene>
<evidence type="ECO:0000256" key="2">
    <source>
        <dbReference type="ARBA" id="ARBA00007783"/>
    </source>
</evidence>
<proteinExistence type="inferred from homology"/>
<keyword evidence="5 8" id="KW-0812">Transmembrane</keyword>
<keyword evidence="7 8" id="KW-0472">Membrane</keyword>
<dbReference type="PROSITE" id="PS51012">
    <property type="entry name" value="ABC_TM2"/>
    <property type="match status" value="1"/>
</dbReference>
<comment type="similarity">
    <text evidence="2">Belongs to the ABC-2 integral membrane protein family.</text>
</comment>
<dbReference type="GO" id="GO:0005886">
    <property type="term" value="C:plasma membrane"/>
    <property type="evidence" value="ECO:0007669"/>
    <property type="project" value="UniProtKB-SubCell"/>
</dbReference>
<evidence type="ECO:0000256" key="5">
    <source>
        <dbReference type="ARBA" id="ARBA00022692"/>
    </source>
</evidence>
<comment type="subcellular location">
    <subcellularLocation>
        <location evidence="1">Cell membrane</location>
        <topology evidence="1">Multi-pass membrane protein</topology>
    </subcellularLocation>
</comment>